<dbReference type="AlphaFoldDB" id="A0A420EIV8"/>
<comment type="caution">
    <text evidence="2">The sequence shown here is derived from an EMBL/GenBank/DDBJ whole genome shotgun (WGS) entry which is preliminary data.</text>
</comment>
<evidence type="ECO:0000256" key="1">
    <source>
        <dbReference type="SAM" id="Phobius"/>
    </source>
</evidence>
<sequence>MRLVLLFLLLLPIEGILRKWLLNPWQQPLILLRDPVVLALLVTHIMDNRSCLPRWLLLWMFAVAGLLLFGAIQIIAGDASLAAFLYGLRITMLFIPVSFVMRDVFLIEDWRRLIQLCCWLSLPMAVLVIWQYHAPVSALINRGVSDDPEAYVFQVVRGVVRPYGVFPFVTPQSAFCVMLAALFLAAWDRRKLWTIPIAPLTIGTASLVVMTVLSGSRTVFFGVAMVGIIYGLGGLIFAGPVRMAGRLTGMGLTAAILAVTVSLLFPNALSDMAARQQEAFISEGSALHRAVMILSPFPPDGLAPDLVGQGLGAGSNAGGFLIKGARGFTLSEYEVARVLQEAGLLVGSLMLAFRGAVIVWGLGRAAYIAYWNGSAASFSLIGAVGMQFFIFQLSGQNQIASIGWFSCGLLFCCLRFSDRNDPAGEPDHSLGADHRARMAVRAVSASRTER</sequence>
<gene>
    <name evidence="2" type="ORF">D6851_11055</name>
</gene>
<feature type="transmembrane region" description="Helical" evidence="1">
    <location>
        <begin position="399"/>
        <end position="417"/>
    </location>
</feature>
<reference evidence="2 3" key="1">
    <citation type="submission" date="2018-09" db="EMBL/GenBank/DDBJ databases">
        <title>Altererythrobacter spongiae sp. nov., isolated from a marine sponge.</title>
        <authorList>
            <person name="Zhuang L."/>
            <person name="Luo L."/>
        </authorList>
    </citation>
    <scope>NUCLEOTIDE SEQUENCE [LARGE SCALE GENOMIC DNA]</scope>
    <source>
        <strain evidence="2 3">HN-Y73</strain>
    </source>
</reference>
<feature type="transmembrane region" description="Helical" evidence="1">
    <location>
        <begin position="219"/>
        <end position="238"/>
    </location>
</feature>
<protein>
    <recommendedName>
        <fullName evidence="4">O-antigen ligase domain-containing protein</fullName>
    </recommendedName>
</protein>
<feature type="transmembrane region" description="Helical" evidence="1">
    <location>
        <begin position="81"/>
        <end position="101"/>
    </location>
</feature>
<feature type="transmembrane region" description="Helical" evidence="1">
    <location>
        <begin position="165"/>
        <end position="185"/>
    </location>
</feature>
<dbReference type="EMBL" id="RAPF01000005">
    <property type="protein sequence ID" value="RKF20662.1"/>
    <property type="molecule type" value="Genomic_DNA"/>
</dbReference>
<feature type="transmembrane region" description="Helical" evidence="1">
    <location>
        <begin position="375"/>
        <end position="393"/>
    </location>
</feature>
<organism evidence="2 3">
    <name type="scientific">Altericroceibacterium spongiae</name>
    <dbReference type="NCBI Taxonomy" id="2320269"/>
    <lineage>
        <taxon>Bacteria</taxon>
        <taxon>Pseudomonadati</taxon>
        <taxon>Pseudomonadota</taxon>
        <taxon>Alphaproteobacteria</taxon>
        <taxon>Sphingomonadales</taxon>
        <taxon>Erythrobacteraceae</taxon>
        <taxon>Altericroceibacterium</taxon>
    </lineage>
</organism>
<dbReference type="Proteomes" id="UP000284395">
    <property type="component" value="Unassembled WGS sequence"/>
</dbReference>
<feature type="transmembrane region" description="Helical" evidence="1">
    <location>
        <begin position="342"/>
        <end position="363"/>
    </location>
</feature>
<keyword evidence="1" id="KW-0472">Membrane</keyword>
<feature type="transmembrane region" description="Helical" evidence="1">
    <location>
        <begin position="250"/>
        <end position="269"/>
    </location>
</feature>
<evidence type="ECO:0000313" key="2">
    <source>
        <dbReference type="EMBL" id="RKF20662.1"/>
    </source>
</evidence>
<keyword evidence="3" id="KW-1185">Reference proteome</keyword>
<accession>A0A420EIV8</accession>
<evidence type="ECO:0008006" key="4">
    <source>
        <dbReference type="Google" id="ProtNLM"/>
    </source>
</evidence>
<proteinExistence type="predicted"/>
<keyword evidence="1" id="KW-1133">Transmembrane helix</keyword>
<feature type="transmembrane region" description="Helical" evidence="1">
    <location>
        <begin position="55"/>
        <end position="75"/>
    </location>
</feature>
<feature type="transmembrane region" description="Helical" evidence="1">
    <location>
        <begin position="113"/>
        <end position="132"/>
    </location>
</feature>
<keyword evidence="1" id="KW-0812">Transmembrane</keyword>
<evidence type="ECO:0000313" key="3">
    <source>
        <dbReference type="Proteomes" id="UP000284395"/>
    </source>
</evidence>
<name>A0A420EIV8_9SPHN</name>
<feature type="transmembrane region" description="Helical" evidence="1">
    <location>
        <begin position="192"/>
        <end position="213"/>
    </location>
</feature>